<gene>
    <name evidence="3" type="ORF">GBA63_11110</name>
</gene>
<evidence type="ECO:0000259" key="2">
    <source>
        <dbReference type="Pfam" id="PF13556"/>
    </source>
</evidence>
<dbReference type="Pfam" id="PF07905">
    <property type="entry name" value="PucR"/>
    <property type="match status" value="1"/>
</dbReference>
<dbReference type="Pfam" id="PF13556">
    <property type="entry name" value="HTH_30"/>
    <property type="match status" value="1"/>
</dbReference>
<dbReference type="InterPro" id="IPR012914">
    <property type="entry name" value="PucR_dom"/>
</dbReference>
<proteinExistence type="predicted"/>
<dbReference type="EMBL" id="CP045119">
    <property type="protein sequence ID" value="QIN83132.1"/>
    <property type="molecule type" value="Genomic_DNA"/>
</dbReference>
<sequence>MTVTVSELLEMPDLRTRVFAGESGLGRPVSWAHVCELPDPTEYLASGELLMTVGYTVPEGGGAQVSYVERLVDAGLSGLLIAEKMHAPALSEEMSEAADRLSFPVLLTAYDVPFTAISRAVAEANRGGEHARLVQAVRVYETARLAVSGSSFGKSLMARLGEVTRCELFVLDPERGRSLLPDVPGAPLGVTEALTQEVRSRSQPMPAVLRLGVGPRQAIALHVPASRPAALVAISGADVSPDLSVLRHVATVAALEVEKRIADSERRRRLGAELLAGLVDGRIGTETASHLLSEWGLAEEPRVLATCDGEGGSDGRADLHVRLEDRGIPHLLLRRALLTALLPATTGAIDAFREEVDEVYPVGLSDPLLSPSRVPDAYREARWALESVRASGGRVARYGDATFSPFLPRDLDESGRVVQHVLGTILAYDASHGSQLVASLATFLRRNRSWRRAAEELHVHKQTLVYRMRRVEELTGRRLDRTEDVAELWFALKAAQASGMLNTAGERG</sequence>
<dbReference type="Proteomes" id="UP000501452">
    <property type="component" value="Chromosome"/>
</dbReference>
<dbReference type="InterPro" id="IPR025736">
    <property type="entry name" value="PucR_C-HTH_dom"/>
</dbReference>
<protein>
    <recommendedName>
        <fullName evidence="5">PucR family transcriptional regulator</fullName>
    </recommendedName>
</protein>
<evidence type="ECO:0000313" key="4">
    <source>
        <dbReference type="Proteomes" id="UP000501452"/>
    </source>
</evidence>
<evidence type="ECO:0000313" key="3">
    <source>
        <dbReference type="EMBL" id="QIN83132.1"/>
    </source>
</evidence>
<accession>A0A6G8Q9M9</accession>
<feature type="domain" description="PucR C-terminal helix-turn-helix" evidence="2">
    <location>
        <begin position="436"/>
        <end position="494"/>
    </location>
</feature>
<feature type="domain" description="Purine catabolism PurC-like" evidence="1">
    <location>
        <begin position="7"/>
        <end position="123"/>
    </location>
</feature>
<dbReference type="InterPro" id="IPR042070">
    <property type="entry name" value="PucR_C-HTH_sf"/>
</dbReference>
<reference evidence="3 4" key="1">
    <citation type="submission" date="2019-10" db="EMBL/GenBank/DDBJ databases">
        <title>Rubrobacter sp nov SCSIO 52090 isolated from a deep-sea sediment in the South China Sea.</title>
        <authorList>
            <person name="Chen R.W."/>
        </authorList>
    </citation>
    <scope>NUCLEOTIDE SEQUENCE [LARGE SCALE GENOMIC DNA]</scope>
    <source>
        <strain evidence="3 4">SCSIO 52909</strain>
    </source>
</reference>
<dbReference type="Gene3D" id="1.10.10.2840">
    <property type="entry name" value="PucR C-terminal helix-turn-helix domain"/>
    <property type="match status" value="1"/>
</dbReference>
<keyword evidence="4" id="KW-1185">Reference proteome</keyword>
<dbReference type="RefSeq" id="WP_166176125.1">
    <property type="nucleotide sequence ID" value="NZ_CP045119.1"/>
</dbReference>
<evidence type="ECO:0000259" key="1">
    <source>
        <dbReference type="Pfam" id="PF07905"/>
    </source>
</evidence>
<organism evidence="3 4">
    <name type="scientific">Rubrobacter tropicus</name>
    <dbReference type="NCBI Taxonomy" id="2653851"/>
    <lineage>
        <taxon>Bacteria</taxon>
        <taxon>Bacillati</taxon>
        <taxon>Actinomycetota</taxon>
        <taxon>Rubrobacteria</taxon>
        <taxon>Rubrobacterales</taxon>
        <taxon>Rubrobacteraceae</taxon>
        <taxon>Rubrobacter</taxon>
    </lineage>
</organism>
<dbReference type="InterPro" id="IPR051448">
    <property type="entry name" value="CdaR-like_regulators"/>
</dbReference>
<evidence type="ECO:0008006" key="5">
    <source>
        <dbReference type="Google" id="ProtNLM"/>
    </source>
</evidence>
<dbReference type="KEGG" id="rub:GBA63_11110"/>
<name>A0A6G8Q9M9_9ACTN</name>
<dbReference type="PANTHER" id="PTHR33744:SF1">
    <property type="entry name" value="DNA-BINDING TRANSCRIPTIONAL ACTIVATOR ADER"/>
    <property type="match status" value="1"/>
</dbReference>
<dbReference type="AlphaFoldDB" id="A0A6G8Q9M9"/>
<dbReference type="PANTHER" id="PTHR33744">
    <property type="entry name" value="CARBOHYDRATE DIACID REGULATOR"/>
    <property type="match status" value="1"/>
</dbReference>